<dbReference type="AlphaFoldDB" id="A0AAD6G773"/>
<dbReference type="EMBL" id="JAPVEA010000001">
    <property type="protein sequence ID" value="KAJ5464503.1"/>
    <property type="molecule type" value="Genomic_DNA"/>
</dbReference>
<sequence length="87" mass="9153">MEDKVISKQSDILDAALQYLYSSNECYTGSGGSVTLSEADTSFANVMSLGSVTDSTFKSTDGGITCNTDRITVSSINFDSSSDTVVD</sequence>
<proteinExistence type="predicted"/>
<reference evidence="1" key="1">
    <citation type="submission" date="2022-12" db="EMBL/GenBank/DDBJ databases">
        <authorList>
            <person name="Petersen C."/>
        </authorList>
    </citation>
    <scope>NUCLEOTIDE SEQUENCE</scope>
    <source>
        <strain evidence="1">IBT 16125</strain>
    </source>
</reference>
<dbReference type="GeneID" id="81593826"/>
<evidence type="ECO:0000313" key="2">
    <source>
        <dbReference type="Proteomes" id="UP001213681"/>
    </source>
</evidence>
<protein>
    <submittedName>
        <fullName evidence="1">Uncharacterized protein</fullName>
    </submittedName>
</protein>
<name>A0AAD6G773_9EURO</name>
<dbReference type="RefSeq" id="XP_056771350.1">
    <property type="nucleotide sequence ID" value="XM_056903583.1"/>
</dbReference>
<accession>A0AAD6G773</accession>
<evidence type="ECO:0000313" key="1">
    <source>
        <dbReference type="EMBL" id="KAJ5464503.1"/>
    </source>
</evidence>
<keyword evidence="2" id="KW-1185">Reference proteome</keyword>
<reference evidence="1" key="2">
    <citation type="journal article" date="2023" name="IMA Fungus">
        <title>Comparative genomic study of the Penicillium genus elucidates a diverse pangenome and 15 lateral gene transfer events.</title>
        <authorList>
            <person name="Petersen C."/>
            <person name="Sorensen T."/>
            <person name="Nielsen M.R."/>
            <person name="Sondergaard T.E."/>
            <person name="Sorensen J.L."/>
            <person name="Fitzpatrick D.A."/>
            <person name="Frisvad J.C."/>
            <person name="Nielsen K.L."/>
        </authorList>
    </citation>
    <scope>NUCLEOTIDE SEQUENCE</scope>
    <source>
        <strain evidence="1">IBT 16125</strain>
    </source>
</reference>
<organism evidence="1 2">
    <name type="scientific">Penicillium daleae</name>
    <dbReference type="NCBI Taxonomy" id="63821"/>
    <lineage>
        <taxon>Eukaryota</taxon>
        <taxon>Fungi</taxon>
        <taxon>Dikarya</taxon>
        <taxon>Ascomycota</taxon>
        <taxon>Pezizomycotina</taxon>
        <taxon>Eurotiomycetes</taxon>
        <taxon>Eurotiomycetidae</taxon>
        <taxon>Eurotiales</taxon>
        <taxon>Aspergillaceae</taxon>
        <taxon>Penicillium</taxon>
    </lineage>
</organism>
<comment type="caution">
    <text evidence="1">The sequence shown here is derived from an EMBL/GenBank/DDBJ whole genome shotgun (WGS) entry which is preliminary data.</text>
</comment>
<gene>
    <name evidence="1" type="ORF">N7458_000189</name>
</gene>
<dbReference type="Proteomes" id="UP001213681">
    <property type="component" value="Unassembled WGS sequence"/>
</dbReference>